<keyword evidence="3" id="KW-0808">Transferase</keyword>
<feature type="domain" description="Glycosyl transferase family 1" evidence="1">
    <location>
        <begin position="184"/>
        <end position="339"/>
    </location>
</feature>
<dbReference type="Pfam" id="PF13439">
    <property type="entry name" value="Glyco_transf_4"/>
    <property type="match status" value="1"/>
</dbReference>
<evidence type="ECO:0000313" key="3">
    <source>
        <dbReference type="EMBL" id="SFF83803.1"/>
    </source>
</evidence>
<feature type="domain" description="Glycosyltransferase subfamily 4-like N-terminal" evidence="2">
    <location>
        <begin position="13"/>
        <end position="170"/>
    </location>
</feature>
<organism evidence="3 4">
    <name type="scientific">Sunxiuqinia elliptica</name>
    <dbReference type="NCBI Taxonomy" id="655355"/>
    <lineage>
        <taxon>Bacteria</taxon>
        <taxon>Pseudomonadati</taxon>
        <taxon>Bacteroidota</taxon>
        <taxon>Bacteroidia</taxon>
        <taxon>Marinilabiliales</taxon>
        <taxon>Prolixibacteraceae</taxon>
        <taxon>Sunxiuqinia</taxon>
    </lineage>
</organism>
<dbReference type="InterPro" id="IPR050194">
    <property type="entry name" value="Glycosyltransferase_grp1"/>
</dbReference>
<evidence type="ECO:0000259" key="1">
    <source>
        <dbReference type="Pfam" id="PF00534"/>
    </source>
</evidence>
<protein>
    <submittedName>
        <fullName evidence="3">Glycosyltransferase involved in cell wall bisynthesis</fullName>
    </submittedName>
</protein>
<evidence type="ECO:0000259" key="2">
    <source>
        <dbReference type="Pfam" id="PF13439"/>
    </source>
</evidence>
<dbReference type="Gene3D" id="3.40.50.2000">
    <property type="entry name" value="Glycogen Phosphorylase B"/>
    <property type="match status" value="2"/>
</dbReference>
<dbReference type="CDD" id="cd03801">
    <property type="entry name" value="GT4_PimA-like"/>
    <property type="match status" value="1"/>
</dbReference>
<dbReference type="GO" id="GO:0016757">
    <property type="term" value="F:glycosyltransferase activity"/>
    <property type="evidence" value="ECO:0007669"/>
    <property type="project" value="InterPro"/>
</dbReference>
<dbReference type="STRING" id="655355.SAMN05216283_11770"/>
<dbReference type="EMBL" id="FONW01000017">
    <property type="protein sequence ID" value="SFF83803.1"/>
    <property type="molecule type" value="Genomic_DNA"/>
</dbReference>
<dbReference type="Pfam" id="PF00534">
    <property type="entry name" value="Glycos_transf_1"/>
    <property type="match status" value="1"/>
</dbReference>
<accession>A0A1I2LX60</accession>
<name>A0A1I2LX60_9BACT</name>
<dbReference type="PANTHER" id="PTHR45947">
    <property type="entry name" value="SULFOQUINOVOSYL TRANSFERASE SQD2"/>
    <property type="match status" value="1"/>
</dbReference>
<sequence>MKNTCFFNSTSFWGGGEKSHLEYASNFQRRNYQVCLVTSSGSELEKRAQEQAIPVFGFRIGKLSFLNPFMINKLARFFRSQQIDTVFLNSSADLKTGGLAARKARIKNIVYMRGLAVPVKNSWLNRYLLTRVVTHPVPNSEDTKKMFLQKLSSVLPSEHVPVIYRGINFEDWDKRAVNPHIFRENDELILGNAGRLVKQKGQDFLIDVARELKQKGVRFKLVIAGVGPLEQELKTKALNNGLEKEIIFPGFYKNIRDFLAGIDVFLFPSLWEGFGNAMVEAMYEKKPVVAFNLTSNPEIIQSGENGFLVDYPKLDDFVTTILKLAQDEKLRQHIGEEAHHSVKGRFSFDRIIQDWEKLLD</sequence>
<dbReference type="Proteomes" id="UP000198964">
    <property type="component" value="Unassembled WGS sequence"/>
</dbReference>
<dbReference type="InterPro" id="IPR001296">
    <property type="entry name" value="Glyco_trans_1"/>
</dbReference>
<dbReference type="RefSeq" id="WP_093921635.1">
    <property type="nucleotide sequence ID" value="NZ_FONW01000017.1"/>
</dbReference>
<reference evidence="3 4" key="1">
    <citation type="submission" date="2016-10" db="EMBL/GenBank/DDBJ databases">
        <authorList>
            <person name="de Groot N.N."/>
        </authorList>
    </citation>
    <scope>NUCLEOTIDE SEQUENCE [LARGE SCALE GENOMIC DNA]</scope>
    <source>
        <strain evidence="3 4">CGMCC 1.9156</strain>
    </source>
</reference>
<gene>
    <name evidence="3" type="ORF">SAMN05216283_11770</name>
</gene>
<dbReference type="AlphaFoldDB" id="A0A1I2LX60"/>
<proteinExistence type="predicted"/>
<evidence type="ECO:0000313" key="4">
    <source>
        <dbReference type="Proteomes" id="UP000198964"/>
    </source>
</evidence>
<dbReference type="InterPro" id="IPR028098">
    <property type="entry name" value="Glyco_trans_4-like_N"/>
</dbReference>
<dbReference type="SUPFAM" id="SSF53756">
    <property type="entry name" value="UDP-Glycosyltransferase/glycogen phosphorylase"/>
    <property type="match status" value="1"/>
</dbReference>
<dbReference type="PANTHER" id="PTHR45947:SF3">
    <property type="entry name" value="SULFOQUINOVOSYL TRANSFERASE SQD2"/>
    <property type="match status" value="1"/>
</dbReference>
<keyword evidence="4" id="KW-1185">Reference proteome</keyword>